<proteinExistence type="predicted"/>
<dbReference type="eggNOG" id="ENOG5032HW0">
    <property type="taxonomic scope" value="Bacteria"/>
</dbReference>
<name>A0A160MBM2_9BACI</name>
<dbReference type="AlphaFoldDB" id="A0A160MBM2"/>
<evidence type="ECO:0000313" key="1">
    <source>
        <dbReference type="EMBL" id="AND40242.1"/>
    </source>
</evidence>
<protein>
    <submittedName>
        <fullName evidence="1">Uncharacterized protein</fullName>
    </submittedName>
</protein>
<dbReference type="KEGG" id="bon:A361_14145"/>
<gene>
    <name evidence="1" type="ORF">A361_14145</name>
</gene>
<sequence>MEQKKWTPLKEMDGSNTLVWGDKPEVLPEQAFISLTRGKGLNLIQLFINQVLTLLVMNQMRKAPGLIYAELNGELKKWKGNGQTMTVWDGKLMPKFRNRNTHAFAMKFFTWIIHRKNTKNYYLTYSANETIPSVAEVKDILRQFGKFYDGGVLARKASPPGFGEEKKSS</sequence>
<dbReference type="Proteomes" id="UP000077856">
    <property type="component" value="Chromosome"/>
</dbReference>
<organism evidence="1 2">
    <name type="scientific">Cytobacillus oceanisediminis 2691</name>
    <dbReference type="NCBI Taxonomy" id="1196031"/>
    <lineage>
        <taxon>Bacteria</taxon>
        <taxon>Bacillati</taxon>
        <taxon>Bacillota</taxon>
        <taxon>Bacilli</taxon>
        <taxon>Bacillales</taxon>
        <taxon>Bacillaceae</taxon>
        <taxon>Cytobacillus</taxon>
    </lineage>
</organism>
<dbReference type="EMBL" id="CP015506">
    <property type="protein sequence ID" value="AND40242.1"/>
    <property type="molecule type" value="Genomic_DNA"/>
</dbReference>
<dbReference type="RefSeq" id="WP_019381340.1">
    <property type="nucleotide sequence ID" value="NZ_CP015506.1"/>
</dbReference>
<evidence type="ECO:0000313" key="2">
    <source>
        <dbReference type="Proteomes" id="UP000077856"/>
    </source>
</evidence>
<reference evidence="1 2" key="1">
    <citation type="submission" date="2016-04" db="EMBL/GenBank/DDBJ databases">
        <title>Complete genome sequence of Bacillus oceanisediminis strain 2691.</title>
        <authorList>
            <person name="Jeong H."/>
            <person name="Kim H.J."/>
            <person name="Lee D.-W."/>
        </authorList>
    </citation>
    <scope>NUCLEOTIDE SEQUENCE [LARGE SCALE GENOMIC DNA]</scope>
    <source>
        <strain evidence="1 2">2691</strain>
    </source>
</reference>
<accession>A0A160MBM2</accession>